<dbReference type="KEGG" id="ome:OLMES_0024"/>
<evidence type="ECO:0000256" key="7">
    <source>
        <dbReference type="ARBA" id="ARBA00022833"/>
    </source>
</evidence>
<dbReference type="PROSITE" id="PS50936">
    <property type="entry name" value="ENGC_GTPASE"/>
    <property type="match status" value="1"/>
</dbReference>
<feature type="binding site" evidence="10">
    <location>
        <begin position="83"/>
        <end position="86"/>
    </location>
    <ligand>
        <name>GTP</name>
        <dbReference type="ChEBI" id="CHEBI:37565"/>
    </ligand>
</feature>
<organism evidence="13 14">
    <name type="scientific">Oleiphilus messinensis</name>
    <dbReference type="NCBI Taxonomy" id="141451"/>
    <lineage>
        <taxon>Bacteria</taxon>
        <taxon>Pseudomonadati</taxon>
        <taxon>Pseudomonadota</taxon>
        <taxon>Gammaproteobacteria</taxon>
        <taxon>Oceanospirillales</taxon>
        <taxon>Oleiphilaceae</taxon>
        <taxon>Oleiphilus</taxon>
    </lineage>
</organism>
<comment type="subcellular location">
    <subcellularLocation>
        <location evidence="10">Cytoplasm</location>
    </subcellularLocation>
</comment>
<evidence type="ECO:0000256" key="3">
    <source>
        <dbReference type="ARBA" id="ARBA00022723"/>
    </source>
</evidence>
<dbReference type="CDD" id="cd01854">
    <property type="entry name" value="YjeQ_EngC"/>
    <property type="match status" value="1"/>
</dbReference>
<feature type="binding site" evidence="10">
    <location>
        <begin position="135"/>
        <end position="143"/>
    </location>
    <ligand>
        <name>GTP</name>
        <dbReference type="ChEBI" id="CHEBI:37565"/>
    </ligand>
</feature>
<proteinExistence type="inferred from homology"/>
<dbReference type="GO" id="GO:0046872">
    <property type="term" value="F:metal ion binding"/>
    <property type="evidence" value="ECO:0007669"/>
    <property type="project" value="UniProtKB-KW"/>
</dbReference>
<comment type="similarity">
    <text evidence="10">Belongs to the TRAFAC class YlqF/YawG GTPase family. RsgA subfamily.</text>
</comment>
<keyword evidence="7 10" id="KW-0862">Zinc</keyword>
<dbReference type="EC" id="3.6.1.-" evidence="10"/>
<accession>A0A1Y0I408</accession>
<dbReference type="EMBL" id="CP021425">
    <property type="protein sequence ID" value="ARU54133.1"/>
    <property type="molecule type" value="Genomic_DNA"/>
</dbReference>
<comment type="cofactor">
    <cofactor evidence="10">
        <name>Zn(2+)</name>
        <dbReference type="ChEBI" id="CHEBI:29105"/>
    </cofactor>
    <text evidence="10">Binds 1 zinc ion per subunit.</text>
</comment>
<dbReference type="Pfam" id="PF03193">
    <property type="entry name" value="RsgA_GTPase"/>
    <property type="match status" value="1"/>
</dbReference>
<evidence type="ECO:0000313" key="14">
    <source>
        <dbReference type="Proteomes" id="UP000196027"/>
    </source>
</evidence>
<comment type="function">
    <text evidence="10">One of several proteins that assist in the late maturation steps of the functional core of the 30S ribosomal subunit. Helps release RbfA from mature subunits. May play a role in the assembly of ribosomal proteins into the subunit. Circularly permuted GTPase that catalyzes slow GTP hydrolysis, GTPase activity is stimulated by the 30S ribosomal subunit.</text>
</comment>
<evidence type="ECO:0000313" key="13">
    <source>
        <dbReference type="EMBL" id="ARU54133.1"/>
    </source>
</evidence>
<dbReference type="InterPro" id="IPR030378">
    <property type="entry name" value="G_CP_dom"/>
</dbReference>
<evidence type="ECO:0000256" key="8">
    <source>
        <dbReference type="ARBA" id="ARBA00022884"/>
    </source>
</evidence>
<evidence type="ECO:0000259" key="11">
    <source>
        <dbReference type="PROSITE" id="PS50936"/>
    </source>
</evidence>
<keyword evidence="4 10" id="KW-0699">rRNA-binding</keyword>
<dbReference type="InterPro" id="IPR010914">
    <property type="entry name" value="RsgA_GTPase_dom"/>
</dbReference>
<dbReference type="Gene3D" id="1.10.40.50">
    <property type="entry name" value="Probable gtpase engc, domain 3"/>
    <property type="match status" value="1"/>
</dbReference>
<evidence type="ECO:0000259" key="12">
    <source>
        <dbReference type="PROSITE" id="PS51721"/>
    </source>
</evidence>
<comment type="subunit">
    <text evidence="10">Monomer. Associates with 30S ribosomal subunit, binds 16S rRNA.</text>
</comment>
<dbReference type="PROSITE" id="PS51721">
    <property type="entry name" value="G_CP"/>
    <property type="match status" value="1"/>
</dbReference>
<keyword evidence="3 10" id="KW-0479">Metal-binding</keyword>
<dbReference type="AlphaFoldDB" id="A0A1Y0I408"/>
<dbReference type="SUPFAM" id="SSF52540">
    <property type="entry name" value="P-loop containing nucleoside triphosphate hydrolases"/>
    <property type="match status" value="1"/>
</dbReference>
<feature type="binding site" evidence="10">
    <location>
        <position position="221"/>
    </location>
    <ligand>
        <name>Zn(2+)</name>
        <dbReference type="ChEBI" id="CHEBI:29105"/>
    </ligand>
</feature>
<dbReference type="GO" id="GO:0003924">
    <property type="term" value="F:GTPase activity"/>
    <property type="evidence" value="ECO:0007669"/>
    <property type="project" value="UniProtKB-UniRule"/>
</dbReference>
<dbReference type="GO" id="GO:0005737">
    <property type="term" value="C:cytoplasm"/>
    <property type="evidence" value="ECO:0007669"/>
    <property type="project" value="UniProtKB-SubCell"/>
</dbReference>
<dbReference type="Gene3D" id="3.40.50.300">
    <property type="entry name" value="P-loop containing nucleotide triphosphate hydrolases"/>
    <property type="match status" value="1"/>
</dbReference>
<protein>
    <recommendedName>
        <fullName evidence="10">Small ribosomal subunit biogenesis GTPase RsgA</fullName>
        <ecNumber evidence="10">3.6.1.-</ecNumber>
    </recommendedName>
</protein>
<dbReference type="GO" id="GO:0042274">
    <property type="term" value="P:ribosomal small subunit biogenesis"/>
    <property type="evidence" value="ECO:0007669"/>
    <property type="project" value="UniProtKB-UniRule"/>
</dbReference>
<evidence type="ECO:0000256" key="1">
    <source>
        <dbReference type="ARBA" id="ARBA00022490"/>
    </source>
</evidence>
<dbReference type="InterPro" id="IPR004881">
    <property type="entry name" value="Ribosome_biogen_GTPase_RsgA"/>
</dbReference>
<name>A0A1Y0I408_9GAMM</name>
<evidence type="ECO:0000256" key="10">
    <source>
        <dbReference type="HAMAP-Rule" id="MF_01820"/>
    </source>
</evidence>
<feature type="domain" description="EngC GTPase" evidence="11">
    <location>
        <begin position="44"/>
        <end position="191"/>
    </location>
</feature>
<keyword evidence="2 10" id="KW-0690">Ribosome biogenesis</keyword>
<feature type="binding site" evidence="10">
    <location>
        <position position="223"/>
    </location>
    <ligand>
        <name>Zn(2+)</name>
        <dbReference type="ChEBI" id="CHEBI:29105"/>
    </ligand>
</feature>
<evidence type="ECO:0000256" key="4">
    <source>
        <dbReference type="ARBA" id="ARBA00022730"/>
    </source>
</evidence>
<keyword evidence="5 10" id="KW-0547">Nucleotide-binding</keyword>
<keyword evidence="14" id="KW-1185">Reference proteome</keyword>
<reference evidence="13 14" key="1">
    <citation type="submission" date="2017-05" db="EMBL/GenBank/DDBJ databases">
        <title>Genomic insights into alkan degradation activity of Oleiphilus messinensis.</title>
        <authorList>
            <person name="Kozyavkin S.A."/>
            <person name="Slesarev A.I."/>
            <person name="Golyshin P.N."/>
            <person name="Korzhenkov A."/>
            <person name="Golyshina O.N."/>
            <person name="Toshchakov S.V."/>
        </authorList>
    </citation>
    <scope>NUCLEOTIDE SEQUENCE [LARGE SCALE GENOMIC DNA]</scope>
    <source>
        <strain evidence="13 14">ME102</strain>
    </source>
</reference>
<keyword evidence="9 10" id="KW-0342">GTP-binding</keyword>
<evidence type="ECO:0000256" key="9">
    <source>
        <dbReference type="ARBA" id="ARBA00023134"/>
    </source>
</evidence>
<evidence type="ECO:0000256" key="5">
    <source>
        <dbReference type="ARBA" id="ARBA00022741"/>
    </source>
</evidence>
<feature type="binding site" evidence="10">
    <location>
        <position position="216"/>
    </location>
    <ligand>
        <name>Zn(2+)</name>
        <dbReference type="ChEBI" id="CHEBI:29105"/>
    </ligand>
</feature>
<evidence type="ECO:0000256" key="6">
    <source>
        <dbReference type="ARBA" id="ARBA00022801"/>
    </source>
</evidence>
<keyword evidence="6 10" id="KW-0378">Hydrolase</keyword>
<dbReference type="NCBIfam" id="TIGR00157">
    <property type="entry name" value="ribosome small subunit-dependent GTPase A"/>
    <property type="match status" value="1"/>
</dbReference>
<dbReference type="GO" id="GO:0019843">
    <property type="term" value="F:rRNA binding"/>
    <property type="evidence" value="ECO:0007669"/>
    <property type="project" value="UniProtKB-KW"/>
</dbReference>
<gene>
    <name evidence="10" type="primary">rsgA</name>
    <name evidence="13" type="ORF">OLMES_0024</name>
</gene>
<dbReference type="GO" id="GO:0005525">
    <property type="term" value="F:GTP binding"/>
    <property type="evidence" value="ECO:0007669"/>
    <property type="project" value="UniProtKB-UniRule"/>
</dbReference>
<dbReference type="HAMAP" id="MF_01820">
    <property type="entry name" value="GTPase_RsgA"/>
    <property type="match status" value="1"/>
</dbReference>
<keyword evidence="1 10" id="KW-0963">Cytoplasm</keyword>
<feature type="domain" description="CP-type G" evidence="12">
    <location>
        <begin position="35"/>
        <end position="193"/>
    </location>
</feature>
<dbReference type="PANTHER" id="PTHR32120">
    <property type="entry name" value="SMALL RIBOSOMAL SUBUNIT BIOGENESIS GTPASE RSGA"/>
    <property type="match status" value="1"/>
</dbReference>
<keyword evidence="8 10" id="KW-0694">RNA-binding</keyword>
<dbReference type="Proteomes" id="UP000196027">
    <property type="component" value="Chromosome"/>
</dbReference>
<sequence>MPDIVVGDWVLLNEKHQFIRLLDRKTCFQRKAPGTRMKYQLISANVDTAFIVSSMNADFNLSRIERFLAVVHEAGAEPVIVLSKSDLVSSPETYLEQIRTLGTNLMVEAVNCLDIQGVSKLNDWLNTGDTVCVLGSSGVGKSTLINTLTGETSQRTGAIREDDKKGRHTTTRRSLIELACGALILDTPGMREIQITDCKSGISSTFIDIENLAMNCRYKDCQHQAEPGCAVRKAVESGNLESRRVDNYHKLRREEALNSASLTERRARDKALGQYYKRTLKEAKKFKGR</sequence>
<dbReference type="PANTHER" id="PTHR32120:SF10">
    <property type="entry name" value="SMALL RIBOSOMAL SUBUNIT BIOGENESIS GTPASE RSGA"/>
    <property type="match status" value="1"/>
</dbReference>
<dbReference type="InterPro" id="IPR027417">
    <property type="entry name" value="P-loop_NTPase"/>
</dbReference>
<feature type="binding site" evidence="10">
    <location>
        <position position="229"/>
    </location>
    <ligand>
        <name>Zn(2+)</name>
        <dbReference type="ChEBI" id="CHEBI:29105"/>
    </ligand>
</feature>
<evidence type="ECO:0000256" key="2">
    <source>
        <dbReference type="ARBA" id="ARBA00022517"/>
    </source>
</evidence>